<reference evidence="2 3" key="1">
    <citation type="submission" date="2024-09" db="EMBL/GenBank/DDBJ databases">
        <title>Aeromonas strains Genome sequencing and assembly.</title>
        <authorList>
            <person name="Hu X."/>
            <person name="Tang B."/>
        </authorList>
    </citation>
    <scope>NUCLEOTIDE SEQUENCE [LARGE SCALE GENOMIC DNA]</scope>
    <source>
        <strain evidence="2 3">NB23SCDHY001</strain>
    </source>
</reference>
<proteinExistence type="predicted"/>
<comment type="caution">
    <text evidence="2">The sequence shown here is derived from an EMBL/GenBank/DDBJ whole genome shotgun (WGS) entry which is preliminary data.</text>
</comment>
<feature type="compositionally biased region" description="Low complexity" evidence="1">
    <location>
        <begin position="234"/>
        <end position="251"/>
    </location>
</feature>
<dbReference type="SUPFAM" id="SSF52540">
    <property type="entry name" value="P-loop containing nucleoside triphosphate hydrolases"/>
    <property type="match status" value="1"/>
</dbReference>
<dbReference type="GeneID" id="97219334"/>
<dbReference type="PANTHER" id="PTHR30121">
    <property type="entry name" value="UNCHARACTERIZED PROTEIN YJGR-RELATED"/>
    <property type="match status" value="1"/>
</dbReference>
<evidence type="ECO:0000256" key="1">
    <source>
        <dbReference type="SAM" id="MobiDB-lite"/>
    </source>
</evidence>
<name>A0ABW9GLV5_9GAMM</name>
<protein>
    <recommendedName>
        <fullName evidence="4">ATP-binding protein</fullName>
    </recommendedName>
</protein>
<feature type="region of interest" description="Disordered" evidence="1">
    <location>
        <begin position="225"/>
        <end position="322"/>
    </location>
</feature>
<dbReference type="InterPro" id="IPR051162">
    <property type="entry name" value="T4SS_component"/>
</dbReference>
<dbReference type="Proteomes" id="UP001630969">
    <property type="component" value="Unassembled WGS sequence"/>
</dbReference>
<dbReference type="PANTHER" id="PTHR30121:SF11">
    <property type="entry name" value="AAA+ ATPASE DOMAIN-CONTAINING PROTEIN"/>
    <property type="match status" value="1"/>
</dbReference>
<accession>A0ABW9GLV5</accession>
<dbReference type="InterPro" id="IPR027417">
    <property type="entry name" value="P-loop_NTPase"/>
</dbReference>
<feature type="compositionally biased region" description="Low complexity" evidence="1">
    <location>
        <begin position="270"/>
        <end position="283"/>
    </location>
</feature>
<dbReference type="EMBL" id="JBGXBU010000001">
    <property type="protein sequence ID" value="MFM4892140.1"/>
    <property type="molecule type" value="Genomic_DNA"/>
</dbReference>
<gene>
    <name evidence="2" type="ORF">ACEUDJ_04505</name>
</gene>
<evidence type="ECO:0008006" key="4">
    <source>
        <dbReference type="Google" id="ProtNLM"/>
    </source>
</evidence>
<dbReference type="Gene3D" id="3.40.50.300">
    <property type="entry name" value="P-loop containing nucleotide triphosphate hydrolases"/>
    <property type="match status" value="2"/>
</dbReference>
<evidence type="ECO:0000313" key="2">
    <source>
        <dbReference type="EMBL" id="MFM4892140.1"/>
    </source>
</evidence>
<organism evidence="2 3">
    <name type="scientific">Aeromonas bivalvium</name>
    <dbReference type="NCBI Taxonomy" id="440079"/>
    <lineage>
        <taxon>Bacteria</taxon>
        <taxon>Pseudomonadati</taxon>
        <taxon>Pseudomonadota</taxon>
        <taxon>Gammaproteobacteria</taxon>
        <taxon>Aeromonadales</taxon>
        <taxon>Aeromonadaceae</taxon>
        <taxon>Aeromonas</taxon>
    </lineage>
</organism>
<keyword evidence="3" id="KW-1185">Reference proteome</keyword>
<sequence>MSQETMMKMTDVILGSGSYLLQDIKSLSAPALAQIPLLLPNLRLMRVEEINDEKTSAYRSALANVYATLEYEQGIQFVYLLDCSLDGVSLYFGVSQLQQNADGHEALKNFRGALEGQLPGINLSSLTNHDCLIERLQQSRYQGVVLGIPTGHSEEQGQQEEDFQGIERLVRTLLVGSKSDTQNSARWQMAVVTQPLTRDMARTYLDGAYDLASELSLLVKTSVQAGSNNSEQKGVSTSVGTTEGTNTGRTDTQGKSEGASDTRTYGKNIGTNSSSSSSGTNSSKAEGKNWGSNTSVTKTVGTSSSSTQNDSHSLNYTSGNNLGVTKEVTDKRAQHLLDHIEKSLIPRLQKGVTKGLFSSAIYVTADTASTYRRLKNTLCATYQGGKITVSPLEVLDLKSASAAQMLQLPHLAEDIDPKAALFHSVNGSKSTPFGNLLTTDELALIAGLPRHELPGLRRRKTVEFIVDLPRINTSDALDLGEVIDRGRRQRTNRVSLNKADFNKHIFVTGVTGAGKTTTCLNLLIESALPFLVIEPAKTEYRALHQYMPRKVDYYRPNGDEHRCLRLNPFALVHPKQKIKSHASFLRNVFAAVFPMEASMPYLVEQAILRAYEEKGWDLSDNSCLLGDNPFDPALRAWPTMSDMIRQLDTLIPEQGMGKEFEEKYRGSLVSRLTSLTHGVLGDILDVPQSLDFEDLLTRNVVVELEEIKDGEGKALMMALLLGSISEAIRYRHGKESAFRHLTLVEEAHRLLSRPEPGDKARAMAVDAFSDLLAEVRKYGEGLIIADQIPAKLVPDVIKNTHTKIVHRLFAEDDRRAMGEAMMMDDDQRDYLPNLATGEAVIFCGGWHGPTHAMIRADLAQTDGQLLSDEDVEVLAIDLLWRERARYYPSLTHLGWLNREEDKVLFADFARSTRKAFQLLLSVNPKVMTAGKQMPLQQQYKVRAFKHWLEYWQPLAINRPVTDEQWDKWGQCVKPGQPLTAMMLAVMQDANPLVRTNAKIEMPWPFPRDEMPFWCAALDELFELLAKSNANEFVTQLNKTSSRDLSKMLDVLRFYQ</sequence>
<dbReference type="RefSeq" id="WP_408788327.1">
    <property type="nucleotide sequence ID" value="NZ_JBGXBU010000001.1"/>
</dbReference>
<evidence type="ECO:0000313" key="3">
    <source>
        <dbReference type="Proteomes" id="UP001630969"/>
    </source>
</evidence>
<feature type="compositionally biased region" description="Low complexity" evidence="1">
    <location>
        <begin position="291"/>
        <end position="313"/>
    </location>
</feature>